<keyword evidence="16" id="KW-1185">Reference proteome</keyword>
<dbReference type="GO" id="GO:0015093">
    <property type="term" value="F:ferrous iron transmembrane transporter activity"/>
    <property type="evidence" value="ECO:0007669"/>
    <property type="project" value="UniProtKB-UniRule"/>
</dbReference>
<feature type="transmembrane region" description="Helical" evidence="13">
    <location>
        <begin position="665"/>
        <end position="690"/>
    </location>
</feature>
<dbReference type="PANTHER" id="PTHR43185:SF2">
    <property type="entry name" value="FERROUS IRON TRANSPORT PROTEIN B"/>
    <property type="match status" value="1"/>
</dbReference>
<feature type="transmembrane region" description="Helical" evidence="13">
    <location>
        <begin position="532"/>
        <end position="553"/>
    </location>
</feature>
<evidence type="ECO:0000256" key="12">
    <source>
        <dbReference type="PIRSR" id="PIRSR603373-2"/>
    </source>
</evidence>
<evidence type="ECO:0000256" key="5">
    <source>
        <dbReference type="ARBA" id="ARBA00022692"/>
    </source>
</evidence>
<proteinExistence type="inferred from homology"/>
<evidence type="ECO:0000256" key="11">
    <source>
        <dbReference type="PIRSR" id="PIRSR603373-1"/>
    </source>
</evidence>
<evidence type="ECO:0000256" key="9">
    <source>
        <dbReference type="ARBA" id="ARBA00023136"/>
    </source>
</evidence>
<dbReference type="eggNOG" id="COG0370">
    <property type="taxonomic scope" value="Bacteria"/>
</dbReference>
<dbReference type="InterPro" id="IPR011640">
    <property type="entry name" value="Fe2_transport_prot_B_C"/>
</dbReference>
<protein>
    <recommendedName>
        <fullName evidence="10 13">Ferrous iron transport protein B</fullName>
    </recommendedName>
</protein>
<feature type="binding site" evidence="11">
    <location>
        <begin position="9"/>
        <end position="16"/>
    </location>
    <ligand>
        <name>GTP</name>
        <dbReference type="ChEBI" id="CHEBI:37565"/>
        <label>1</label>
    </ligand>
</feature>
<keyword evidence="13" id="KW-0410">Iron transport</keyword>
<comment type="caution">
    <text evidence="15">The sequence shown here is derived from an EMBL/GenBank/DDBJ whole genome shotgun (WGS) entry which is preliminary data.</text>
</comment>
<dbReference type="PANTHER" id="PTHR43185">
    <property type="entry name" value="FERROUS IRON TRANSPORT PROTEIN B"/>
    <property type="match status" value="1"/>
</dbReference>
<feature type="transmembrane region" description="Helical" evidence="13">
    <location>
        <begin position="294"/>
        <end position="315"/>
    </location>
</feature>
<dbReference type="GO" id="GO:0005525">
    <property type="term" value="F:GTP binding"/>
    <property type="evidence" value="ECO:0007669"/>
    <property type="project" value="UniProtKB-KW"/>
</dbReference>
<feature type="binding site" evidence="11">
    <location>
        <begin position="55"/>
        <end position="58"/>
    </location>
    <ligand>
        <name>GTP</name>
        <dbReference type="ChEBI" id="CHEBI:37565"/>
        <label>1</label>
    </ligand>
</feature>
<feature type="binding site" evidence="12">
    <location>
        <position position="21"/>
    </location>
    <ligand>
        <name>Mg(2+)</name>
        <dbReference type="ChEBI" id="CHEBI:18420"/>
        <label>2</label>
    </ligand>
</feature>
<feature type="transmembrane region" description="Helical" evidence="13">
    <location>
        <begin position="623"/>
        <end position="645"/>
    </location>
</feature>
<evidence type="ECO:0000313" key="16">
    <source>
        <dbReference type="Proteomes" id="UP000005711"/>
    </source>
</evidence>
<feature type="transmembrane region" description="Helical" evidence="13">
    <location>
        <begin position="573"/>
        <end position="602"/>
    </location>
</feature>
<accession>D1VUS5</accession>
<feature type="binding site" evidence="12">
    <location>
        <position position="24"/>
    </location>
    <ligand>
        <name>Mg(2+)</name>
        <dbReference type="ChEBI" id="CHEBI:18420"/>
        <label>2</label>
    </ligand>
</feature>
<keyword evidence="12" id="KW-0479">Metal-binding</keyword>
<feature type="binding site" evidence="11">
    <location>
        <begin position="115"/>
        <end position="118"/>
    </location>
    <ligand>
        <name>GTP</name>
        <dbReference type="ChEBI" id="CHEBI:37565"/>
        <label>1</label>
    </ligand>
</feature>
<evidence type="ECO:0000256" key="13">
    <source>
        <dbReference type="RuleBase" id="RU362098"/>
    </source>
</evidence>
<dbReference type="CDD" id="cd01879">
    <property type="entry name" value="FeoB"/>
    <property type="match status" value="1"/>
</dbReference>
<feature type="binding site" evidence="12">
    <location>
        <position position="23"/>
    </location>
    <ligand>
        <name>Mg(2+)</name>
        <dbReference type="ChEBI" id="CHEBI:18420"/>
        <label>2</label>
    </ligand>
</feature>
<dbReference type="Pfam" id="PF02421">
    <property type="entry name" value="FeoB_N"/>
    <property type="match status" value="1"/>
</dbReference>
<comment type="function">
    <text evidence="1 13">Probable transporter of a GTP-driven Fe(2+) uptake system.</text>
</comment>
<evidence type="ECO:0000256" key="4">
    <source>
        <dbReference type="ARBA" id="ARBA00022475"/>
    </source>
</evidence>
<dbReference type="Pfam" id="PF07670">
    <property type="entry name" value="Gate"/>
    <property type="match status" value="2"/>
</dbReference>
<evidence type="ECO:0000256" key="2">
    <source>
        <dbReference type="ARBA" id="ARBA00004651"/>
    </source>
</evidence>
<dbReference type="Pfam" id="PF07664">
    <property type="entry name" value="FeoB_C"/>
    <property type="match status" value="1"/>
</dbReference>
<dbReference type="SUPFAM" id="SSF52540">
    <property type="entry name" value="P-loop containing nucleoside triphosphate hydrolases"/>
    <property type="match status" value="1"/>
</dbReference>
<dbReference type="Pfam" id="PF17910">
    <property type="entry name" value="FeoB_Cyto"/>
    <property type="match status" value="1"/>
</dbReference>
<dbReference type="GO" id="GO:0046872">
    <property type="term" value="F:metal ion binding"/>
    <property type="evidence" value="ECO:0007669"/>
    <property type="project" value="UniProtKB-KW"/>
</dbReference>
<dbReference type="NCBIfam" id="TIGR00437">
    <property type="entry name" value="feoB"/>
    <property type="match status" value="1"/>
</dbReference>
<feature type="transmembrane region" description="Helical" evidence="13">
    <location>
        <begin position="357"/>
        <end position="379"/>
    </location>
</feature>
<dbReference type="Gene3D" id="3.40.50.300">
    <property type="entry name" value="P-loop containing nucleotide triphosphate hydrolases"/>
    <property type="match status" value="1"/>
</dbReference>
<keyword evidence="6 11" id="KW-0547">Nucleotide-binding</keyword>
<keyword evidence="13" id="KW-0408">Iron</keyword>
<evidence type="ECO:0000256" key="3">
    <source>
        <dbReference type="ARBA" id="ARBA00022448"/>
    </source>
</evidence>
<dbReference type="PRINTS" id="PR00326">
    <property type="entry name" value="GTP1OBG"/>
</dbReference>
<feature type="domain" description="FeoB-type G" evidence="14">
    <location>
        <begin position="2"/>
        <end position="164"/>
    </location>
</feature>
<keyword evidence="3 13" id="KW-0813">Transport</keyword>
<sequence length="693" mass="77132">MEKVVALAGNPNVGKSTVFNALTGLKQHTGNWPGKTVECAKGNVEDKGNKFQLVDLPGSYSLLAHSEEEEIARDFICFEKPDAVIVVCDGTTLERNMNLVLQIMETTKNVILCVNLLDEAKRKNIEINLNKLSDILKIPVIGTAARSGKGLEKIFPSLYELFSNKKDDIYIVRYAEELEREISILQEDLEKFLPDSLNARWAAVRVLEDDKSFFESLSKYENIDLSANKNLDEKIKASRLRLQDKTYNLEKIKDSIVEAFVNNAEEICKDTVVYKNKNYNQRDRKLDKLFTSKTTGFLIMFLLLLGVFWITIAGANVPSDLINKLLFSWEDNILSFLKNIGLPKSIYGPLVFGVYRVVAWVISVMLPPMAIFFPLFTLLEDFGYLPRVAFNLDKYFQKCNACGKQALTMCMGFGCNAAGVTGCKIIDSPRERLIAILTNNFVPCNGRFPTIIATITMFLVMGFGGGFLSSLFSAFILALVIILGVFITILASKILSETLLKGIPSSFTLELPPYRVPQVGTVIVRSIFDRTIFVLGRAVVVAAPAGIIIWLLANINFGDMSILNHLVNFLEPLARLMGLDGVILAAFLLGLPANETVVPIIIMTYLSKGSLLEIDDINVMRNLLVNNGWTIITAINVILFSLMHWPCGTTLLTIHKETGSIKWTVISFLLPTVFGIVSCICFTSLSKLFLAIF</sequence>
<evidence type="ECO:0000256" key="1">
    <source>
        <dbReference type="ARBA" id="ARBA00003926"/>
    </source>
</evidence>
<keyword evidence="13" id="KW-0406">Ion transport</keyword>
<keyword evidence="9 13" id="KW-0472">Membrane</keyword>
<keyword evidence="7 13" id="KW-1133">Transmembrane helix</keyword>
<name>D1VUS5_9FIRM</name>
<reference evidence="15 16" key="1">
    <citation type="submission" date="2009-12" db="EMBL/GenBank/DDBJ databases">
        <title>Genome Sequence of Peptoniphilus lacrimalis 315-B.</title>
        <authorList>
            <person name="Durkin A.S."/>
            <person name="Madupu R."/>
            <person name="Torralba M."/>
            <person name="Methe B."/>
            <person name="Sutton G."/>
            <person name="Strausberg R.L."/>
            <person name="Nelson K.E."/>
        </authorList>
    </citation>
    <scope>NUCLEOTIDE SEQUENCE [LARGE SCALE GENOMIC DNA]</scope>
    <source>
        <strain evidence="15 16">315-B</strain>
    </source>
</reference>
<gene>
    <name evidence="15" type="primary">feoB</name>
    <name evidence="15" type="ORF">HMPREF0628_0577</name>
</gene>
<keyword evidence="5 13" id="KW-0812">Transmembrane</keyword>
<organism evidence="15 16">
    <name type="scientific">Peptoniphilus lacrimalis 315-B</name>
    <dbReference type="NCBI Taxonomy" id="596330"/>
    <lineage>
        <taxon>Bacteria</taxon>
        <taxon>Bacillati</taxon>
        <taxon>Bacillota</taxon>
        <taxon>Tissierellia</taxon>
        <taxon>Tissierellales</taxon>
        <taxon>Peptoniphilaceae</taxon>
        <taxon>Peptoniphilus</taxon>
    </lineage>
</organism>
<dbReference type="InterPro" id="IPR030389">
    <property type="entry name" value="G_FEOB_dom"/>
</dbReference>
<keyword evidence="8 11" id="KW-0342">GTP-binding</keyword>
<comment type="similarity">
    <text evidence="13">Belongs to the TRAFAC class TrmE-Era-EngA-EngB-Septin-like GTPase superfamily. FeoB GTPase (TC 9.A.8) family.</text>
</comment>
<dbReference type="Proteomes" id="UP000005711">
    <property type="component" value="Unassembled WGS sequence"/>
</dbReference>
<dbReference type="GO" id="GO:0005886">
    <property type="term" value="C:plasma membrane"/>
    <property type="evidence" value="ECO:0007669"/>
    <property type="project" value="UniProtKB-SubCell"/>
</dbReference>
<comment type="subcellular location">
    <subcellularLocation>
        <location evidence="2 13">Cell membrane</location>
        <topology evidence="2 13">Multi-pass membrane protein</topology>
    </subcellularLocation>
</comment>
<dbReference type="EMBL" id="ADDO01000057">
    <property type="protein sequence ID" value="EFA89766.1"/>
    <property type="molecule type" value="Genomic_DNA"/>
</dbReference>
<feature type="binding site" evidence="12">
    <location>
        <position position="20"/>
    </location>
    <ligand>
        <name>Mg(2+)</name>
        <dbReference type="ChEBI" id="CHEBI:18420"/>
        <label>2</label>
    </ligand>
</feature>
<evidence type="ECO:0000259" key="14">
    <source>
        <dbReference type="PROSITE" id="PS51711"/>
    </source>
</evidence>
<feature type="transmembrane region" description="Helical" evidence="13">
    <location>
        <begin position="448"/>
        <end position="468"/>
    </location>
</feature>
<evidence type="ECO:0000256" key="7">
    <source>
        <dbReference type="ARBA" id="ARBA00022989"/>
    </source>
</evidence>
<dbReference type="InterPro" id="IPR050860">
    <property type="entry name" value="FeoB_GTPase"/>
</dbReference>
<evidence type="ECO:0000256" key="8">
    <source>
        <dbReference type="ARBA" id="ARBA00023134"/>
    </source>
</evidence>
<dbReference type="RefSeq" id="WP_004825482.1">
    <property type="nucleotide sequence ID" value="NZ_ADDO01000057.1"/>
</dbReference>
<dbReference type="PROSITE" id="PS51711">
    <property type="entry name" value="G_FEOB"/>
    <property type="match status" value="1"/>
</dbReference>
<evidence type="ECO:0000256" key="6">
    <source>
        <dbReference type="ARBA" id="ARBA00022741"/>
    </source>
</evidence>
<dbReference type="InterPro" id="IPR006073">
    <property type="entry name" value="GTP-bd"/>
</dbReference>
<dbReference type="InterPro" id="IPR011642">
    <property type="entry name" value="Gate_dom"/>
</dbReference>
<dbReference type="AlphaFoldDB" id="D1VUS5"/>
<evidence type="ECO:0000256" key="10">
    <source>
        <dbReference type="NCBIfam" id="TIGR00437"/>
    </source>
</evidence>
<evidence type="ECO:0000313" key="15">
    <source>
        <dbReference type="EMBL" id="EFA89766.1"/>
    </source>
</evidence>
<keyword evidence="12" id="KW-0460">Magnesium</keyword>
<dbReference type="Gene3D" id="1.10.287.1770">
    <property type="match status" value="1"/>
</dbReference>
<keyword evidence="4" id="KW-1003">Cell membrane</keyword>
<feature type="transmembrane region" description="Helical" evidence="13">
    <location>
        <begin position="474"/>
        <end position="495"/>
    </location>
</feature>
<dbReference type="InterPro" id="IPR003373">
    <property type="entry name" value="Fe2_transport_prot-B"/>
</dbReference>
<dbReference type="InterPro" id="IPR041069">
    <property type="entry name" value="FeoB_Cyto"/>
</dbReference>
<dbReference type="InterPro" id="IPR027417">
    <property type="entry name" value="P-loop_NTPase"/>
</dbReference>
<feature type="binding site" evidence="11">
    <location>
        <begin position="34"/>
        <end position="38"/>
    </location>
    <ligand>
        <name>GTP</name>
        <dbReference type="ChEBI" id="CHEBI:37565"/>
        <label>1</label>
    </ligand>
</feature>